<organism evidence="3 4">
    <name type="scientific">Candidatus Lactobacillus pullistercoris</name>
    <dbReference type="NCBI Taxonomy" id="2838636"/>
    <lineage>
        <taxon>Bacteria</taxon>
        <taxon>Bacillati</taxon>
        <taxon>Bacillota</taxon>
        <taxon>Bacilli</taxon>
        <taxon>Lactobacillales</taxon>
        <taxon>Lactobacillaceae</taxon>
        <taxon>Lactobacillus</taxon>
    </lineage>
</organism>
<dbReference type="InterPro" id="IPR011004">
    <property type="entry name" value="Trimer_LpxA-like_sf"/>
</dbReference>
<protein>
    <submittedName>
        <fullName evidence="3">Acyltransferase</fullName>
    </submittedName>
</protein>
<reference evidence="3" key="2">
    <citation type="submission" date="2021-04" db="EMBL/GenBank/DDBJ databases">
        <authorList>
            <person name="Gilroy R."/>
        </authorList>
    </citation>
    <scope>NUCLEOTIDE SEQUENCE</scope>
    <source>
        <strain evidence="3">F6-686</strain>
    </source>
</reference>
<dbReference type="AlphaFoldDB" id="A0A9E2KSR8"/>
<proteinExistence type="inferred from homology"/>
<dbReference type="InterPro" id="IPR001451">
    <property type="entry name" value="Hexapep"/>
</dbReference>
<dbReference type="EMBL" id="JAHLFT010000084">
    <property type="protein sequence ID" value="MBU3828749.1"/>
    <property type="molecule type" value="Genomic_DNA"/>
</dbReference>
<dbReference type="GO" id="GO:0005829">
    <property type="term" value="C:cytosol"/>
    <property type="evidence" value="ECO:0007669"/>
    <property type="project" value="TreeGrafter"/>
</dbReference>
<accession>A0A9E2KSR8</accession>
<comment type="similarity">
    <text evidence="1">Belongs to the transferase hexapeptide repeat family.</text>
</comment>
<evidence type="ECO:0000256" key="2">
    <source>
        <dbReference type="ARBA" id="ARBA00022679"/>
    </source>
</evidence>
<dbReference type="Gene3D" id="2.160.10.10">
    <property type="entry name" value="Hexapeptide repeat proteins"/>
    <property type="match status" value="1"/>
</dbReference>
<keyword evidence="2" id="KW-0808">Transferase</keyword>
<gene>
    <name evidence="3" type="ORF">H9806_06450</name>
</gene>
<dbReference type="Proteomes" id="UP000823844">
    <property type="component" value="Unassembled WGS sequence"/>
</dbReference>
<dbReference type="GO" id="GO:0008374">
    <property type="term" value="F:O-acyltransferase activity"/>
    <property type="evidence" value="ECO:0007669"/>
    <property type="project" value="TreeGrafter"/>
</dbReference>
<comment type="caution">
    <text evidence="3">The sequence shown here is derived from an EMBL/GenBank/DDBJ whole genome shotgun (WGS) entry which is preliminary data.</text>
</comment>
<dbReference type="SUPFAM" id="SSF51161">
    <property type="entry name" value="Trimeric LpxA-like enzymes"/>
    <property type="match status" value="1"/>
</dbReference>
<evidence type="ECO:0000313" key="3">
    <source>
        <dbReference type="EMBL" id="MBU3828749.1"/>
    </source>
</evidence>
<keyword evidence="3" id="KW-0012">Acyltransferase</keyword>
<evidence type="ECO:0000313" key="4">
    <source>
        <dbReference type="Proteomes" id="UP000823844"/>
    </source>
</evidence>
<name>A0A9E2KSR8_9LACO</name>
<dbReference type="PANTHER" id="PTHR23416">
    <property type="entry name" value="SIALIC ACID SYNTHASE-RELATED"/>
    <property type="match status" value="1"/>
</dbReference>
<dbReference type="CDD" id="cd04647">
    <property type="entry name" value="LbH_MAT_like"/>
    <property type="match status" value="1"/>
</dbReference>
<dbReference type="Pfam" id="PF00132">
    <property type="entry name" value="Hexapep"/>
    <property type="match status" value="1"/>
</dbReference>
<dbReference type="InterPro" id="IPR051159">
    <property type="entry name" value="Hexapeptide_acetyltransf"/>
</dbReference>
<sequence>MIKNYIKRIFRFVNSTMSKIHWQISGSDVFVGRRSKIVHGKLISFGDHVNIQPDCLIVAFPGNAKFKIGMGADIGRFSRIACKNKIIIEENVFTGPNVFICDFNHTYEDINIPIKAQGETVYSSGVKILKDTWIGTNAVIVGNVTIGKHCVIGANSFVNHDVPDYCVAVGSPAKVVKKFDFEKNTWVKINNKNIKD</sequence>
<evidence type="ECO:0000256" key="1">
    <source>
        <dbReference type="ARBA" id="ARBA00007274"/>
    </source>
</evidence>
<dbReference type="PANTHER" id="PTHR23416:SF23">
    <property type="entry name" value="ACETYLTRANSFERASE C18B11.09C-RELATED"/>
    <property type="match status" value="1"/>
</dbReference>
<reference evidence="3" key="1">
    <citation type="journal article" date="2021" name="PeerJ">
        <title>Extensive microbial diversity within the chicken gut microbiome revealed by metagenomics and culture.</title>
        <authorList>
            <person name="Gilroy R."/>
            <person name="Ravi A."/>
            <person name="Getino M."/>
            <person name="Pursley I."/>
            <person name="Horton D.L."/>
            <person name="Alikhan N.F."/>
            <person name="Baker D."/>
            <person name="Gharbi K."/>
            <person name="Hall N."/>
            <person name="Watson M."/>
            <person name="Adriaenssens E.M."/>
            <person name="Foster-Nyarko E."/>
            <person name="Jarju S."/>
            <person name="Secka A."/>
            <person name="Antonio M."/>
            <person name="Oren A."/>
            <person name="Chaudhuri R.R."/>
            <person name="La Ragione R."/>
            <person name="Hildebrand F."/>
            <person name="Pallen M.J."/>
        </authorList>
    </citation>
    <scope>NUCLEOTIDE SEQUENCE</scope>
    <source>
        <strain evidence="3">F6-686</strain>
    </source>
</reference>